<organism evidence="8 9">
    <name type="scientific">Nonomuraea insulae</name>
    <dbReference type="NCBI Taxonomy" id="1616787"/>
    <lineage>
        <taxon>Bacteria</taxon>
        <taxon>Bacillati</taxon>
        <taxon>Actinomycetota</taxon>
        <taxon>Actinomycetes</taxon>
        <taxon>Streptosporangiales</taxon>
        <taxon>Streptosporangiaceae</taxon>
        <taxon>Nonomuraea</taxon>
    </lineage>
</organism>
<dbReference type="PANTHER" id="PTHR43884:SF12">
    <property type="entry name" value="ISOVALERYL-COA DEHYDROGENASE, MITOCHONDRIAL-RELATED"/>
    <property type="match status" value="1"/>
</dbReference>
<dbReference type="InterPro" id="IPR009100">
    <property type="entry name" value="AcylCoA_DH/oxidase_NM_dom_sf"/>
</dbReference>
<dbReference type="EC" id="1.-.-.-" evidence="8"/>
<dbReference type="Pfam" id="PF02770">
    <property type="entry name" value="Acyl-CoA_dh_M"/>
    <property type="match status" value="1"/>
</dbReference>
<dbReference type="GO" id="GO:0016491">
    <property type="term" value="F:oxidoreductase activity"/>
    <property type="evidence" value="ECO:0007669"/>
    <property type="project" value="UniProtKB-KW"/>
</dbReference>
<dbReference type="PROSITE" id="PS00072">
    <property type="entry name" value="ACYL_COA_DH_1"/>
    <property type="match status" value="1"/>
</dbReference>
<evidence type="ECO:0000313" key="9">
    <source>
        <dbReference type="Proteomes" id="UP001596058"/>
    </source>
</evidence>
<dbReference type="InterPro" id="IPR037069">
    <property type="entry name" value="AcylCoA_DH/ox_N_sf"/>
</dbReference>
<accession>A0ABW1D7P0</accession>
<gene>
    <name evidence="8" type="ORF">ACFPZ3_57845</name>
</gene>
<keyword evidence="3 5" id="KW-0285">Flavoprotein</keyword>
<dbReference type="Gene3D" id="1.10.540.10">
    <property type="entry name" value="Acyl-CoA dehydrogenase/oxidase, N-terminal domain"/>
    <property type="match status" value="1"/>
</dbReference>
<feature type="domain" description="Acyl-CoA oxidase/dehydrogenase middle" evidence="7">
    <location>
        <begin position="129"/>
        <end position="220"/>
    </location>
</feature>
<feature type="domain" description="Acyl-CoA dehydrogenase/oxidase C-terminal" evidence="6">
    <location>
        <begin position="245"/>
        <end position="374"/>
    </location>
</feature>
<comment type="cofactor">
    <cofactor evidence="1 5">
        <name>FAD</name>
        <dbReference type="ChEBI" id="CHEBI:57692"/>
    </cofactor>
</comment>
<comment type="caution">
    <text evidence="8">The sequence shown here is derived from an EMBL/GenBank/DDBJ whole genome shotgun (WGS) entry which is preliminary data.</text>
</comment>
<dbReference type="InterPro" id="IPR006091">
    <property type="entry name" value="Acyl-CoA_Oxase/DH_mid-dom"/>
</dbReference>
<dbReference type="RefSeq" id="WP_379522998.1">
    <property type="nucleotide sequence ID" value="NZ_JBHSPA010000094.1"/>
</dbReference>
<evidence type="ECO:0000256" key="2">
    <source>
        <dbReference type="ARBA" id="ARBA00009347"/>
    </source>
</evidence>
<evidence type="ECO:0000313" key="8">
    <source>
        <dbReference type="EMBL" id="MFC5833572.1"/>
    </source>
</evidence>
<evidence type="ECO:0000259" key="6">
    <source>
        <dbReference type="Pfam" id="PF00441"/>
    </source>
</evidence>
<evidence type="ECO:0000256" key="1">
    <source>
        <dbReference type="ARBA" id="ARBA00001974"/>
    </source>
</evidence>
<keyword evidence="5 8" id="KW-0560">Oxidoreductase</keyword>
<keyword evidence="9" id="KW-1185">Reference proteome</keyword>
<dbReference type="Pfam" id="PF00441">
    <property type="entry name" value="Acyl-CoA_dh_1"/>
    <property type="match status" value="1"/>
</dbReference>
<keyword evidence="4 5" id="KW-0274">FAD</keyword>
<dbReference type="InterPro" id="IPR006089">
    <property type="entry name" value="Acyl-CoA_DH_CS"/>
</dbReference>
<evidence type="ECO:0000256" key="5">
    <source>
        <dbReference type="RuleBase" id="RU362125"/>
    </source>
</evidence>
<comment type="similarity">
    <text evidence="2 5">Belongs to the acyl-CoA dehydrogenase family.</text>
</comment>
<dbReference type="CDD" id="cd00567">
    <property type="entry name" value="ACAD"/>
    <property type="match status" value="1"/>
</dbReference>
<evidence type="ECO:0000256" key="4">
    <source>
        <dbReference type="ARBA" id="ARBA00022827"/>
    </source>
</evidence>
<dbReference type="SUPFAM" id="SSF47203">
    <property type="entry name" value="Acyl-CoA dehydrogenase C-terminal domain-like"/>
    <property type="match status" value="1"/>
</dbReference>
<dbReference type="InterPro" id="IPR009075">
    <property type="entry name" value="AcylCo_DH/oxidase_C"/>
</dbReference>
<evidence type="ECO:0000259" key="7">
    <source>
        <dbReference type="Pfam" id="PF02770"/>
    </source>
</evidence>
<dbReference type="Gene3D" id="1.20.140.10">
    <property type="entry name" value="Butyryl-CoA Dehydrogenase, subunit A, domain 3"/>
    <property type="match status" value="1"/>
</dbReference>
<name>A0ABW1D7P0_9ACTN</name>
<dbReference type="EMBL" id="JBHSPA010000094">
    <property type="protein sequence ID" value="MFC5833572.1"/>
    <property type="molecule type" value="Genomic_DNA"/>
</dbReference>
<dbReference type="SUPFAM" id="SSF56645">
    <property type="entry name" value="Acyl-CoA dehydrogenase NM domain-like"/>
    <property type="match status" value="1"/>
</dbReference>
<dbReference type="InterPro" id="IPR046373">
    <property type="entry name" value="Acyl-CoA_Oxase/DH_mid-dom_sf"/>
</dbReference>
<reference evidence="9" key="1">
    <citation type="journal article" date="2019" name="Int. J. Syst. Evol. Microbiol.">
        <title>The Global Catalogue of Microorganisms (GCM) 10K type strain sequencing project: providing services to taxonomists for standard genome sequencing and annotation.</title>
        <authorList>
            <consortium name="The Broad Institute Genomics Platform"/>
            <consortium name="The Broad Institute Genome Sequencing Center for Infectious Disease"/>
            <person name="Wu L."/>
            <person name="Ma J."/>
        </authorList>
    </citation>
    <scope>NUCLEOTIDE SEQUENCE [LARGE SCALE GENOMIC DNA]</scope>
    <source>
        <strain evidence="9">CCUG 53903</strain>
    </source>
</reference>
<evidence type="ECO:0000256" key="3">
    <source>
        <dbReference type="ARBA" id="ARBA00022630"/>
    </source>
</evidence>
<sequence length="388" mass="42090">MMLDGRLRLLQRHAREWARELRPHALAVDRDAAALTPLLSLPAVALAAPLQVPPEYSDRPVRIDGVRFHVTGALERAVWCEEIAWGDLGIGLASPGASMAGALVDMLGSRAQQRWFYERVQEEPTWTFFGLTEEHAGSDPGSMRSVLTTVGDDRLLLSGAKRYVSNAVRARLGVVFARTAPGPFGIDAVLVEAGAPGFRARPLSTIGVRGAQLGEITLSGVEVRADQVLGVDVPRFRRAVRGWRRALNLLRPTVAAMAVGLARAAREYVTEHRRSLSATERARLDRMDCEIECARAMTLSVAMRMDGDPDAGYLASAAKQRAARLAAEVTRAALGFFGNSARLEHPLLDKLARDALGVQFMEGAGDIHRLNVGGALVRRSFHPGDALE</sequence>
<dbReference type="Gene3D" id="2.40.110.10">
    <property type="entry name" value="Butyryl-CoA Dehydrogenase, subunit A, domain 2"/>
    <property type="match status" value="1"/>
</dbReference>
<dbReference type="InterPro" id="IPR036250">
    <property type="entry name" value="AcylCo_DH-like_C"/>
</dbReference>
<dbReference type="Proteomes" id="UP001596058">
    <property type="component" value="Unassembled WGS sequence"/>
</dbReference>
<proteinExistence type="inferred from homology"/>
<dbReference type="PANTHER" id="PTHR43884">
    <property type="entry name" value="ACYL-COA DEHYDROGENASE"/>
    <property type="match status" value="1"/>
</dbReference>
<protein>
    <submittedName>
        <fullName evidence="8">Acyl-CoA dehydrogenase family protein</fullName>
        <ecNumber evidence="8">1.-.-.-</ecNumber>
    </submittedName>
</protein>